<dbReference type="SMART" id="SM00382">
    <property type="entry name" value="AAA"/>
    <property type="match status" value="1"/>
</dbReference>
<dbReference type="GO" id="GO:0016887">
    <property type="term" value="F:ATP hydrolysis activity"/>
    <property type="evidence" value="ECO:0007669"/>
    <property type="project" value="InterPro"/>
</dbReference>
<evidence type="ECO:0000313" key="2">
    <source>
        <dbReference type="EMBL" id="OGE03612.1"/>
    </source>
</evidence>
<dbReference type="Pfam" id="PF07728">
    <property type="entry name" value="AAA_5"/>
    <property type="match status" value="1"/>
</dbReference>
<sequence>MRLPPELREQEEKRLEILLSSRKTDIEHREELGAVGEAGELRFGDVTFPIYREPPKLWQPKLLPMKGGMYSDLVFVDPQGTIFHPDPEHPIAVNPDPEDERTKQLIEEYKQKAEEYFRGIKRRVPDFDEHWRITGYHMAKLEEIAETLNLQLDNHRGVLILQGEAGTGKNVLVDMLANLSNREVIPILCNENSVKEDLTYEFYYDPEKGTYKLPSKLVEGIQKPGAIILFDEINALKPGIAKMLNSLFDYRRRIYLPEGGREKELITDPSVLFVGTMNPQNYAGVNRLSPEVKSRARVVDIEYPPFEEVGGRTQYQSNEAEMLAAYMDNLEGFKQKEFRLCWDYVVNRDTTNGADVILQGNPQIEVDVRRIYDVIRVANRLREMYGAYQTGDSNEPMDFPTSLREVIDIALEMNHRQGLKNIMKRVIVPKIDDRRQKRLVEQTIDAVMPNE</sequence>
<dbReference type="AlphaFoldDB" id="A0A1F5HHL0"/>
<reference evidence="2 3" key="1">
    <citation type="journal article" date="2016" name="Nat. Commun.">
        <title>Thousands of microbial genomes shed light on interconnected biogeochemical processes in an aquifer system.</title>
        <authorList>
            <person name="Anantharaman K."/>
            <person name="Brown C.T."/>
            <person name="Hug L.A."/>
            <person name="Sharon I."/>
            <person name="Castelle C.J."/>
            <person name="Probst A.J."/>
            <person name="Thomas B.C."/>
            <person name="Singh A."/>
            <person name="Wilkins M.J."/>
            <person name="Karaoz U."/>
            <person name="Brodie E.L."/>
            <person name="Williams K.H."/>
            <person name="Hubbard S.S."/>
            <person name="Banfield J.F."/>
        </authorList>
    </citation>
    <scope>NUCLEOTIDE SEQUENCE [LARGE SCALE GENOMIC DNA]</scope>
</reference>
<comment type="caution">
    <text evidence="2">The sequence shown here is derived from an EMBL/GenBank/DDBJ whole genome shotgun (WGS) entry which is preliminary data.</text>
</comment>
<dbReference type="InterPro" id="IPR011704">
    <property type="entry name" value="ATPase_dyneun-rel_AAA"/>
</dbReference>
<dbReference type="GO" id="GO:0005524">
    <property type="term" value="F:ATP binding"/>
    <property type="evidence" value="ECO:0007669"/>
    <property type="project" value="InterPro"/>
</dbReference>
<protein>
    <recommendedName>
        <fullName evidence="1">AAA+ ATPase domain-containing protein</fullName>
    </recommendedName>
</protein>
<organism evidence="2 3">
    <name type="scientific">Candidatus Curtissbacteria bacterium RIFCSPLOWO2_01_FULL_41_18</name>
    <dbReference type="NCBI Taxonomy" id="1797727"/>
    <lineage>
        <taxon>Bacteria</taxon>
        <taxon>Candidatus Curtissiibacteriota</taxon>
    </lineage>
</organism>
<dbReference type="PANTHER" id="PTHR42759:SF1">
    <property type="entry name" value="MAGNESIUM-CHELATASE SUBUNIT CHLD"/>
    <property type="match status" value="1"/>
</dbReference>
<dbReference type="EMBL" id="MFBQ01000047">
    <property type="protein sequence ID" value="OGE03612.1"/>
    <property type="molecule type" value="Genomic_DNA"/>
</dbReference>
<name>A0A1F5HHL0_9BACT</name>
<proteinExistence type="predicted"/>
<dbReference type="PANTHER" id="PTHR42759">
    <property type="entry name" value="MOXR FAMILY PROTEIN"/>
    <property type="match status" value="1"/>
</dbReference>
<dbReference type="InterPro" id="IPR003593">
    <property type="entry name" value="AAA+_ATPase"/>
</dbReference>
<dbReference type="SUPFAM" id="SSF52540">
    <property type="entry name" value="P-loop containing nucleoside triphosphate hydrolases"/>
    <property type="match status" value="1"/>
</dbReference>
<gene>
    <name evidence="2" type="ORF">A3B51_01235</name>
</gene>
<dbReference type="Gene3D" id="3.40.50.300">
    <property type="entry name" value="P-loop containing nucleotide triphosphate hydrolases"/>
    <property type="match status" value="1"/>
</dbReference>
<evidence type="ECO:0000313" key="3">
    <source>
        <dbReference type="Proteomes" id="UP000176780"/>
    </source>
</evidence>
<accession>A0A1F5HHL0</accession>
<evidence type="ECO:0000259" key="1">
    <source>
        <dbReference type="SMART" id="SM00382"/>
    </source>
</evidence>
<dbReference type="Proteomes" id="UP000176780">
    <property type="component" value="Unassembled WGS sequence"/>
</dbReference>
<dbReference type="InterPro" id="IPR027417">
    <property type="entry name" value="P-loop_NTPase"/>
</dbReference>
<dbReference type="STRING" id="1797727.A3B51_01235"/>
<feature type="domain" description="AAA+ ATPase" evidence="1">
    <location>
        <begin position="155"/>
        <end position="306"/>
    </location>
</feature>
<dbReference type="InterPro" id="IPR050764">
    <property type="entry name" value="CbbQ/NirQ/NorQ/GpvN"/>
</dbReference>